<dbReference type="PANTHER" id="PTHR24027:SF438">
    <property type="entry name" value="CADHERIN 23"/>
    <property type="match status" value="1"/>
</dbReference>
<evidence type="ECO:0000256" key="2">
    <source>
        <dbReference type="ARBA" id="ARBA00022737"/>
    </source>
</evidence>
<dbReference type="GO" id="GO:0016342">
    <property type="term" value="C:catenin complex"/>
    <property type="evidence" value="ECO:0007669"/>
    <property type="project" value="TreeGrafter"/>
</dbReference>
<dbReference type="CDD" id="cd11304">
    <property type="entry name" value="Cadherin_repeat"/>
    <property type="match status" value="1"/>
</dbReference>
<dbReference type="GO" id="GO:0008013">
    <property type="term" value="F:beta-catenin binding"/>
    <property type="evidence" value="ECO:0007669"/>
    <property type="project" value="TreeGrafter"/>
</dbReference>
<name>A0AAE1ESE1_PETCI</name>
<dbReference type="InterPro" id="IPR015919">
    <property type="entry name" value="Cadherin-like_sf"/>
</dbReference>
<dbReference type="GO" id="GO:0016477">
    <property type="term" value="P:cell migration"/>
    <property type="evidence" value="ECO:0007669"/>
    <property type="project" value="TreeGrafter"/>
</dbReference>
<comment type="subcellular location">
    <subcellularLocation>
        <location evidence="1">Membrane</location>
    </subcellularLocation>
</comment>
<reference evidence="7" key="1">
    <citation type="submission" date="2023-10" db="EMBL/GenBank/DDBJ databases">
        <title>Genome assemblies of two species of porcelain crab, Petrolisthes cinctipes and Petrolisthes manimaculis (Anomura: Porcellanidae).</title>
        <authorList>
            <person name="Angst P."/>
        </authorList>
    </citation>
    <scope>NUCLEOTIDE SEQUENCE</scope>
    <source>
        <strain evidence="7">PB745_01</strain>
        <tissue evidence="7">Gill</tissue>
    </source>
</reference>
<sequence>MEACCTTSDPGLRTHQWRVPPLRVRRGPGAVRSDRKRSRVSVMLRVENTMEPPWFDNDQYSFAVSESASIDTYVGTVVARDADGDFDRYELKELTPHDHDENTNKPVFDNCSDITVKENQPAGTGVALVKATDADHGVNGEVSYSLLNDDPTFTIETRDGYGHIFTTRVCMSGSHFSTT</sequence>
<keyword evidence="2" id="KW-0677">Repeat</keyword>
<organism evidence="7 8">
    <name type="scientific">Petrolisthes cinctipes</name>
    <name type="common">Flat porcelain crab</name>
    <dbReference type="NCBI Taxonomy" id="88211"/>
    <lineage>
        <taxon>Eukaryota</taxon>
        <taxon>Metazoa</taxon>
        <taxon>Ecdysozoa</taxon>
        <taxon>Arthropoda</taxon>
        <taxon>Crustacea</taxon>
        <taxon>Multicrustacea</taxon>
        <taxon>Malacostraca</taxon>
        <taxon>Eumalacostraca</taxon>
        <taxon>Eucarida</taxon>
        <taxon>Decapoda</taxon>
        <taxon>Pleocyemata</taxon>
        <taxon>Anomura</taxon>
        <taxon>Galatheoidea</taxon>
        <taxon>Porcellanidae</taxon>
        <taxon>Petrolisthes</taxon>
    </lineage>
</organism>
<proteinExistence type="predicted"/>
<keyword evidence="8" id="KW-1185">Reference proteome</keyword>
<gene>
    <name evidence="7" type="ORF">Pcinc_033306</name>
</gene>
<dbReference type="GO" id="GO:0045296">
    <property type="term" value="F:cadherin binding"/>
    <property type="evidence" value="ECO:0007669"/>
    <property type="project" value="TreeGrafter"/>
</dbReference>
<evidence type="ECO:0000256" key="3">
    <source>
        <dbReference type="ARBA" id="ARBA00022837"/>
    </source>
</evidence>
<dbReference type="Gene3D" id="2.60.40.60">
    <property type="entry name" value="Cadherins"/>
    <property type="match status" value="2"/>
</dbReference>
<feature type="domain" description="Cadherin" evidence="6">
    <location>
        <begin position="108"/>
        <end position="168"/>
    </location>
</feature>
<dbReference type="InterPro" id="IPR039808">
    <property type="entry name" value="Cadherin"/>
</dbReference>
<dbReference type="AlphaFoldDB" id="A0AAE1ESE1"/>
<dbReference type="SUPFAM" id="SSF49313">
    <property type="entry name" value="Cadherin-like"/>
    <property type="match status" value="2"/>
</dbReference>
<evidence type="ECO:0000256" key="4">
    <source>
        <dbReference type="ARBA" id="ARBA00023136"/>
    </source>
</evidence>
<dbReference type="GO" id="GO:0007156">
    <property type="term" value="P:homophilic cell adhesion via plasma membrane adhesion molecules"/>
    <property type="evidence" value="ECO:0007669"/>
    <property type="project" value="InterPro"/>
</dbReference>
<dbReference type="EMBL" id="JAWQEG010004670">
    <property type="protein sequence ID" value="KAK3860655.1"/>
    <property type="molecule type" value="Genomic_DNA"/>
</dbReference>
<evidence type="ECO:0000313" key="8">
    <source>
        <dbReference type="Proteomes" id="UP001286313"/>
    </source>
</evidence>
<dbReference type="InterPro" id="IPR002126">
    <property type="entry name" value="Cadherin-like_dom"/>
</dbReference>
<dbReference type="Proteomes" id="UP001286313">
    <property type="component" value="Unassembled WGS sequence"/>
</dbReference>
<dbReference type="PROSITE" id="PS50268">
    <property type="entry name" value="CADHERIN_2"/>
    <property type="match status" value="1"/>
</dbReference>
<evidence type="ECO:0000259" key="6">
    <source>
        <dbReference type="PROSITE" id="PS50268"/>
    </source>
</evidence>
<evidence type="ECO:0000313" key="7">
    <source>
        <dbReference type="EMBL" id="KAK3860655.1"/>
    </source>
</evidence>
<protein>
    <recommendedName>
        <fullName evidence="6">Cadherin domain-containing protein</fullName>
    </recommendedName>
</protein>
<evidence type="ECO:0000256" key="5">
    <source>
        <dbReference type="PROSITE-ProRule" id="PRU00043"/>
    </source>
</evidence>
<comment type="caution">
    <text evidence="7">The sequence shown here is derived from an EMBL/GenBank/DDBJ whole genome shotgun (WGS) entry which is preliminary data.</text>
</comment>
<keyword evidence="3 5" id="KW-0106">Calcium</keyword>
<accession>A0AAE1ESE1</accession>
<evidence type="ECO:0000256" key="1">
    <source>
        <dbReference type="ARBA" id="ARBA00004370"/>
    </source>
</evidence>
<dbReference type="PANTHER" id="PTHR24027">
    <property type="entry name" value="CADHERIN-23"/>
    <property type="match status" value="1"/>
</dbReference>
<dbReference type="Pfam" id="PF00028">
    <property type="entry name" value="Cadherin"/>
    <property type="match status" value="1"/>
</dbReference>
<dbReference type="GO" id="GO:0005509">
    <property type="term" value="F:calcium ion binding"/>
    <property type="evidence" value="ECO:0007669"/>
    <property type="project" value="UniProtKB-UniRule"/>
</dbReference>
<keyword evidence="4" id="KW-0472">Membrane</keyword>